<feature type="region of interest" description="Disordered" evidence="1">
    <location>
        <begin position="40"/>
        <end position="75"/>
    </location>
</feature>
<proteinExistence type="predicted"/>
<evidence type="ECO:0000313" key="2">
    <source>
        <dbReference type="EMBL" id="CAG5115835.1"/>
    </source>
</evidence>
<dbReference type="EMBL" id="CAJHNH020000170">
    <property type="protein sequence ID" value="CAG5115835.1"/>
    <property type="molecule type" value="Genomic_DNA"/>
</dbReference>
<organism evidence="2 3">
    <name type="scientific">Candidula unifasciata</name>
    <dbReference type="NCBI Taxonomy" id="100452"/>
    <lineage>
        <taxon>Eukaryota</taxon>
        <taxon>Metazoa</taxon>
        <taxon>Spiralia</taxon>
        <taxon>Lophotrochozoa</taxon>
        <taxon>Mollusca</taxon>
        <taxon>Gastropoda</taxon>
        <taxon>Heterobranchia</taxon>
        <taxon>Euthyneura</taxon>
        <taxon>Panpulmonata</taxon>
        <taxon>Eupulmonata</taxon>
        <taxon>Stylommatophora</taxon>
        <taxon>Helicina</taxon>
        <taxon>Helicoidea</taxon>
        <taxon>Geomitridae</taxon>
        <taxon>Candidula</taxon>
    </lineage>
</organism>
<name>A0A8S3YJT8_9EUPU</name>
<sequence length="204" mass="23029">RPTGKHCTNDCRKKYGQSRHIYSSRKQRPASSISEILEELEKQQQSSANSCQEHIGKEHNEKGLERNRSADPIRNDDVIYFNPPLLPPILDELEESRFSSFSGLPSSFGGDSYQKADLLEGSYSPLGSNHMANAAECNGDSGYEAESRPEITEDDMTPDTLPDDDSRHHQKPLSYNIPKFRTQGSNHRSEIQARERLLHEGTEV</sequence>
<evidence type="ECO:0000313" key="3">
    <source>
        <dbReference type="Proteomes" id="UP000678393"/>
    </source>
</evidence>
<evidence type="ECO:0000256" key="1">
    <source>
        <dbReference type="SAM" id="MobiDB-lite"/>
    </source>
</evidence>
<feature type="compositionally biased region" description="Basic and acidic residues" evidence="1">
    <location>
        <begin position="54"/>
        <end position="75"/>
    </location>
</feature>
<keyword evidence="3" id="KW-1185">Reference proteome</keyword>
<comment type="caution">
    <text evidence="2">The sequence shown here is derived from an EMBL/GenBank/DDBJ whole genome shotgun (WGS) entry which is preliminary data.</text>
</comment>
<accession>A0A8S3YJT8</accession>
<protein>
    <submittedName>
        <fullName evidence="2">Uncharacterized protein</fullName>
    </submittedName>
</protein>
<dbReference type="OrthoDB" id="5813223at2759"/>
<gene>
    <name evidence="2" type="ORF">CUNI_LOCUS1393</name>
</gene>
<dbReference type="AlphaFoldDB" id="A0A8S3YJT8"/>
<feature type="compositionally biased region" description="Acidic residues" evidence="1">
    <location>
        <begin position="152"/>
        <end position="163"/>
    </location>
</feature>
<feature type="non-terminal residue" evidence="2">
    <location>
        <position position="1"/>
    </location>
</feature>
<dbReference type="Proteomes" id="UP000678393">
    <property type="component" value="Unassembled WGS sequence"/>
</dbReference>
<reference evidence="2" key="1">
    <citation type="submission" date="2021-04" db="EMBL/GenBank/DDBJ databases">
        <authorList>
            <consortium name="Molecular Ecology Group"/>
        </authorList>
    </citation>
    <scope>NUCLEOTIDE SEQUENCE</scope>
</reference>
<feature type="region of interest" description="Disordered" evidence="1">
    <location>
        <begin position="133"/>
        <end position="191"/>
    </location>
</feature>